<keyword evidence="3" id="KW-1185">Reference proteome</keyword>
<dbReference type="PROSITE" id="PS51257">
    <property type="entry name" value="PROKAR_LIPOPROTEIN"/>
    <property type="match status" value="1"/>
</dbReference>
<feature type="transmembrane region" description="Helical" evidence="1">
    <location>
        <begin position="67"/>
        <end position="87"/>
    </location>
</feature>
<dbReference type="OrthoDB" id="9764259at2"/>
<evidence type="ECO:0000313" key="2">
    <source>
        <dbReference type="EMBL" id="SIQ85370.1"/>
    </source>
</evidence>
<evidence type="ECO:0000256" key="1">
    <source>
        <dbReference type="SAM" id="Phobius"/>
    </source>
</evidence>
<sequence length="131" mass="13678">MKLENVVGLVGGISALAGCFLPLVANASGTFLVGQADGLAFLLYVLAALGIIASLAGLAGKARKEEYVQIVVGLLGLIVGFIVYHQADTVIGQGGRAGWGAQLLFWGFAMVLLEGLFNFRDHRKPTFGNAD</sequence>
<dbReference type="RefSeq" id="WP_076587699.1">
    <property type="nucleotide sequence ID" value="NZ_FTLW01000004.1"/>
</dbReference>
<dbReference type="STRING" id="1604334.SAMN05421546_1971"/>
<protein>
    <submittedName>
        <fullName evidence="2">Uncharacterized protein</fullName>
    </submittedName>
</protein>
<keyword evidence="1" id="KW-0472">Membrane</keyword>
<organism evidence="2 3">
    <name type="scientific">Solilutibacter tolerans</name>
    <dbReference type="NCBI Taxonomy" id="1604334"/>
    <lineage>
        <taxon>Bacteria</taxon>
        <taxon>Pseudomonadati</taxon>
        <taxon>Pseudomonadota</taxon>
        <taxon>Gammaproteobacteria</taxon>
        <taxon>Lysobacterales</taxon>
        <taxon>Lysobacteraceae</taxon>
        <taxon>Solilutibacter</taxon>
    </lineage>
</organism>
<evidence type="ECO:0000313" key="3">
    <source>
        <dbReference type="Proteomes" id="UP000241788"/>
    </source>
</evidence>
<dbReference type="EMBL" id="FTLW01000004">
    <property type="protein sequence ID" value="SIQ85370.1"/>
    <property type="molecule type" value="Genomic_DNA"/>
</dbReference>
<keyword evidence="1" id="KW-1133">Transmembrane helix</keyword>
<dbReference type="Proteomes" id="UP000241788">
    <property type="component" value="Unassembled WGS sequence"/>
</dbReference>
<accession>A0A1N6W5R6</accession>
<gene>
    <name evidence="2" type="ORF">SAMN05421546_1971</name>
</gene>
<proteinExistence type="predicted"/>
<reference evidence="3" key="1">
    <citation type="submission" date="2017-01" db="EMBL/GenBank/DDBJ databases">
        <authorList>
            <person name="Varghese N."/>
            <person name="Submissions S."/>
        </authorList>
    </citation>
    <scope>NUCLEOTIDE SEQUENCE [LARGE SCALE GENOMIC DNA]</scope>
    <source>
        <strain evidence="3">UM1</strain>
    </source>
</reference>
<dbReference type="AlphaFoldDB" id="A0A1N6W5R6"/>
<name>A0A1N6W5R6_9GAMM</name>
<keyword evidence="1" id="KW-0812">Transmembrane</keyword>
<feature type="transmembrane region" description="Helical" evidence="1">
    <location>
        <begin position="39"/>
        <end position="60"/>
    </location>
</feature>
<feature type="transmembrane region" description="Helical" evidence="1">
    <location>
        <begin position="99"/>
        <end position="117"/>
    </location>
</feature>